<dbReference type="EMBL" id="CP081295">
    <property type="protein sequence ID" value="QZD90973.1"/>
    <property type="molecule type" value="Genomic_DNA"/>
</dbReference>
<dbReference type="SUPFAM" id="SSF53474">
    <property type="entry name" value="alpha/beta-Hydrolases"/>
    <property type="match status" value="1"/>
</dbReference>
<gene>
    <name evidence="2" type="ORF">K3148_06205</name>
</gene>
<dbReference type="Pfam" id="PF00561">
    <property type="entry name" value="Abhydrolase_1"/>
    <property type="match status" value="1"/>
</dbReference>
<evidence type="ECO:0000259" key="1">
    <source>
        <dbReference type="SMART" id="SM00421"/>
    </source>
</evidence>
<evidence type="ECO:0000313" key="3">
    <source>
        <dbReference type="Proteomes" id="UP000824281"/>
    </source>
</evidence>
<keyword evidence="3" id="KW-1185">Reference proteome</keyword>
<dbReference type="InterPro" id="IPR000073">
    <property type="entry name" value="AB_hydrolase_1"/>
</dbReference>
<sequence length="545" mass="59083">MDQPSERSRLIAAIYAVAHDPARLLLLRPSLALLADKGVLDDPSADLAFHFEQADRLLAESGAAGADAKQDAAAKDIHLDGRLALQVPSSALPNVRVGEFLPTNIWPADRAVQDRELVKAVSAGLQDQGIVSLLLDGDEQRPIPHLVLPTPGLSGTATLRPIPLRWDRDSAARFADDFALTGAEEAILREVLERGSLRLLAEERGTSLGTVRNQLKRLLAKLSLGSQGELIALYGGYREVHKVRPEGLAKADSASSQDGYLLGGIDVRVEFYGPVAGRPVLYFHPLFGGPFLPKETGEAFSSAGLRIIAPWRPYCGRTADEGSGVAMAREFARRCAQLLDILGIKEVAVLAASGGTAFALAFAQSYPEVCSRVLIAGPAVPIATDEDLAQLGLGHRLPLQLARRLPAAMRLYVRAVVAKIRKGLDTNYLDTFFQDSPPDRVFAARPEIREFLRDAMLEIFRYGFQAATEELEIYAIDWSELAQNVEAPVTILRGTDDRLANKKLVDGFAARQGFHVATPVSDAASFLIFQARTMVALELSVESKN</sequence>
<evidence type="ECO:0000313" key="2">
    <source>
        <dbReference type="EMBL" id="QZD90973.1"/>
    </source>
</evidence>
<dbReference type="Gene3D" id="1.10.10.10">
    <property type="entry name" value="Winged helix-like DNA-binding domain superfamily/Winged helix DNA-binding domain"/>
    <property type="match status" value="1"/>
</dbReference>
<feature type="domain" description="HTH luxR-type" evidence="1">
    <location>
        <begin position="177"/>
        <end position="234"/>
    </location>
</feature>
<dbReference type="InterPro" id="IPR029058">
    <property type="entry name" value="AB_hydrolase_fold"/>
</dbReference>
<reference evidence="2 3" key="1">
    <citation type="submission" date="2021-08" db="EMBL/GenBank/DDBJ databases">
        <title>Comparative Genomics Analysis of the Genus Qipengyuania Reveals Extensive Genetic Diversity and Metabolic Versatility, Including the Description of Fifteen Novel Species.</title>
        <authorList>
            <person name="Liu Y."/>
        </authorList>
    </citation>
    <scope>NUCLEOTIDE SEQUENCE [LARGE SCALE GENOMIC DNA]</scope>
    <source>
        <strain evidence="2 3">1NDH13</strain>
    </source>
</reference>
<dbReference type="InterPro" id="IPR036388">
    <property type="entry name" value="WH-like_DNA-bd_sf"/>
</dbReference>
<dbReference type="GO" id="GO:0016787">
    <property type="term" value="F:hydrolase activity"/>
    <property type="evidence" value="ECO:0007669"/>
    <property type="project" value="UniProtKB-KW"/>
</dbReference>
<organism evidence="2 3">
    <name type="scientific">Qipengyuania aurantiaca</name>
    <dbReference type="NCBI Taxonomy" id="2867233"/>
    <lineage>
        <taxon>Bacteria</taxon>
        <taxon>Pseudomonadati</taxon>
        <taxon>Pseudomonadota</taxon>
        <taxon>Alphaproteobacteria</taxon>
        <taxon>Sphingomonadales</taxon>
        <taxon>Erythrobacteraceae</taxon>
        <taxon>Qipengyuania</taxon>
    </lineage>
</organism>
<dbReference type="SMART" id="SM00421">
    <property type="entry name" value="HTH_LUXR"/>
    <property type="match status" value="1"/>
</dbReference>
<proteinExistence type="predicted"/>
<dbReference type="RefSeq" id="WP_221426432.1">
    <property type="nucleotide sequence ID" value="NZ_CP081295.1"/>
</dbReference>
<name>A0ABX8ZTL8_9SPHN</name>
<keyword evidence="2" id="KW-0378">Hydrolase</keyword>
<dbReference type="Proteomes" id="UP000824281">
    <property type="component" value="Chromosome"/>
</dbReference>
<dbReference type="SUPFAM" id="SSF46894">
    <property type="entry name" value="C-terminal effector domain of the bipartite response regulators"/>
    <property type="match status" value="1"/>
</dbReference>
<protein>
    <submittedName>
        <fullName evidence="2">Alpha/beta fold hydrolase</fullName>
    </submittedName>
</protein>
<accession>A0ABX8ZTL8</accession>
<dbReference type="InterPro" id="IPR000792">
    <property type="entry name" value="Tscrpt_reg_LuxR_C"/>
</dbReference>
<dbReference type="Gene3D" id="3.40.50.1820">
    <property type="entry name" value="alpha/beta hydrolase"/>
    <property type="match status" value="1"/>
</dbReference>
<dbReference type="InterPro" id="IPR016032">
    <property type="entry name" value="Sig_transdc_resp-reg_C-effctor"/>
</dbReference>